<reference evidence="19 20" key="1">
    <citation type="journal article" date="2016" name="Nat. Commun.">
        <title>Thousands of microbial genomes shed light on interconnected biogeochemical processes in an aquifer system.</title>
        <authorList>
            <person name="Anantharaman K."/>
            <person name="Brown C.T."/>
            <person name="Hug L.A."/>
            <person name="Sharon I."/>
            <person name="Castelle C.J."/>
            <person name="Probst A.J."/>
            <person name="Thomas B.C."/>
            <person name="Singh A."/>
            <person name="Wilkins M.J."/>
            <person name="Karaoz U."/>
            <person name="Brodie E.L."/>
            <person name="Williams K.H."/>
            <person name="Hubbard S.S."/>
            <person name="Banfield J.F."/>
        </authorList>
    </citation>
    <scope>NUCLEOTIDE SEQUENCE [LARGE SCALE GENOMIC DNA]</scope>
</reference>
<accession>A0A1G2LVR8</accession>
<dbReference type="GO" id="GO:0052906">
    <property type="term" value="F:tRNA (guanine(37)-N1)-methyltransferase activity"/>
    <property type="evidence" value="ECO:0007669"/>
    <property type="project" value="UniProtKB-UniRule"/>
</dbReference>
<comment type="caution">
    <text evidence="19">The sequence shown here is derived from an EMBL/GenBank/DDBJ whole genome shotgun (WGS) entry which is preliminary data.</text>
</comment>
<dbReference type="Gene3D" id="1.10.1270.20">
    <property type="entry name" value="tRNA(m1g37)methyltransferase, domain 2"/>
    <property type="match status" value="1"/>
</dbReference>
<dbReference type="Gene3D" id="3.40.1280.10">
    <property type="match status" value="1"/>
</dbReference>
<comment type="similarity">
    <text evidence="3 15 17">Belongs to the RNA methyltransferase TrmD family.</text>
</comment>
<sequence>MTTFHIFTIFPESFKSYFNVSILKRAQKKRIIKIKIYNIRDFAKDKHKTVDDRPYGGGAGMLMKPLPIIKAVDKIVSKINRKKMKIIVFSAKGRQFNQKMAFDWSKKYKDIIMICGRYEGIDERVKNVLKAQEISIGPYVLTDGEIPAMILVSGLSRLLPGAIRWDSLQEESFSGKNIKNEKKGLLEYPQYTRPDFFKHPSVGGKKYSVPKVLLRGDHKKISEWRKKHGKMT</sequence>
<evidence type="ECO:0000256" key="16">
    <source>
        <dbReference type="PIRSR" id="PIRSR000386-1"/>
    </source>
</evidence>
<feature type="domain" description="tRNA methyltransferase TRMD/TRM10-type" evidence="18">
    <location>
        <begin position="4"/>
        <end position="229"/>
    </location>
</feature>
<keyword evidence="11 15" id="KW-0819">tRNA processing</keyword>
<comment type="subunit">
    <text evidence="4 15 17">Homodimer.</text>
</comment>
<dbReference type="AlphaFoldDB" id="A0A1G2LVR8"/>
<dbReference type="FunFam" id="3.40.1280.10:FF:000001">
    <property type="entry name" value="tRNA (guanine-N(1)-)-methyltransferase"/>
    <property type="match status" value="1"/>
</dbReference>
<evidence type="ECO:0000256" key="9">
    <source>
        <dbReference type="ARBA" id="ARBA00022679"/>
    </source>
</evidence>
<name>A0A1G2LVR8_9BACT</name>
<comment type="caution">
    <text evidence="15">Lacks conserved residue(s) required for the propagation of feature annotation.</text>
</comment>
<evidence type="ECO:0000256" key="11">
    <source>
        <dbReference type="ARBA" id="ARBA00022694"/>
    </source>
</evidence>
<dbReference type="GO" id="GO:0002939">
    <property type="term" value="P:tRNA N1-guanine methylation"/>
    <property type="evidence" value="ECO:0007669"/>
    <property type="project" value="TreeGrafter"/>
</dbReference>
<evidence type="ECO:0000256" key="5">
    <source>
        <dbReference type="ARBA" id="ARBA00012807"/>
    </source>
</evidence>
<gene>
    <name evidence="15" type="primary">trmD</name>
    <name evidence="19" type="ORF">A3A10_02880</name>
</gene>
<protein>
    <recommendedName>
        <fullName evidence="6 15">tRNA (guanine-N(1)-)-methyltransferase</fullName>
        <ecNumber evidence="5 15">2.1.1.228</ecNumber>
    </recommendedName>
    <alternativeName>
        <fullName evidence="12 15">M1G-methyltransferase</fullName>
    </alternativeName>
    <alternativeName>
        <fullName evidence="13 15">tRNA [GM37] methyltransferase</fullName>
    </alternativeName>
</protein>
<dbReference type="EC" id="2.1.1.228" evidence="5 15"/>
<keyword evidence="10 15" id="KW-0949">S-adenosyl-L-methionine</keyword>
<evidence type="ECO:0000256" key="8">
    <source>
        <dbReference type="ARBA" id="ARBA00022603"/>
    </source>
</evidence>
<dbReference type="InterPro" id="IPR029026">
    <property type="entry name" value="tRNA_m1G_MTases_N"/>
</dbReference>
<dbReference type="Proteomes" id="UP000178116">
    <property type="component" value="Unassembled WGS sequence"/>
</dbReference>
<evidence type="ECO:0000256" key="2">
    <source>
        <dbReference type="ARBA" id="ARBA00004496"/>
    </source>
</evidence>
<organism evidence="19 20">
    <name type="scientific">Candidatus Tagabacteria bacterium RIFCSPLOWO2_01_FULL_42_9</name>
    <dbReference type="NCBI Taxonomy" id="1802296"/>
    <lineage>
        <taxon>Bacteria</taxon>
        <taxon>Candidatus Tagaibacteriota</taxon>
    </lineage>
</organism>
<dbReference type="HAMAP" id="MF_00605">
    <property type="entry name" value="TrmD"/>
    <property type="match status" value="1"/>
</dbReference>
<evidence type="ECO:0000256" key="7">
    <source>
        <dbReference type="ARBA" id="ARBA00022490"/>
    </source>
</evidence>
<dbReference type="Pfam" id="PF01746">
    <property type="entry name" value="tRNA_m1G_MT"/>
    <property type="match status" value="1"/>
</dbReference>
<feature type="binding site" evidence="15 16">
    <location>
        <position position="116"/>
    </location>
    <ligand>
        <name>S-adenosyl-L-methionine</name>
        <dbReference type="ChEBI" id="CHEBI:59789"/>
    </ligand>
</feature>
<comment type="catalytic activity">
    <reaction evidence="14 15 17">
        <text>guanosine(37) in tRNA + S-adenosyl-L-methionine = N(1)-methylguanosine(37) in tRNA + S-adenosyl-L-homocysteine + H(+)</text>
        <dbReference type="Rhea" id="RHEA:36899"/>
        <dbReference type="Rhea" id="RHEA-COMP:10145"/>
        <dbReference type="Rhea" id="RHEA-COMP:10147"/>
        <dbReference type="ChEBI" id="CHEBI:15378"/>
        <dbReference type="ChEBI" id="CHEBI:57856"/>
        <dbReference type="ChEBI" id="CHEBI:59789"/>
        <dbReference type="ChEBI" id="CHEBI:73542"/>
        <dbReference type="ChEBI" id="CHEBI:74269"/>
        <dbReference type="EC" id="2.1.1.228"/>
    </reaction>
</comment>
<proteinExistence type="inferred from homology"/>
<dbReference type="InterPro" id="IPR002649">
    <property type="entry name" value="tRNA_m1G_MeTrfase_TrmD"/>
</dbReference>
<evidence type="ECO:0000256" key="1">
    <source>
        <dbReference type="ARBA" id="ARBA00002634"/>
    </source>
</evidence>
<comment type="function">
    <text evidence="1 15 17">Specifically methylates guanosine-37 in various tRNAs.</text>
</comment>
<dbReference type="InterPro" id="IPR029028">
    <property type="entry name" value="Alpha/beta_knot_MTases"/>
</dbReference>
<dbReference type="EMBL" id="MHRA01000013">
    <property type="protein sequence ID" value="OHA15738.1"/>
    <property type="molecule type" value="Genomic_DNA"/>
</dbReference>
<keyword evidence="8 15" id="KW-0489">Methyltransferase</keyword>
<evidence type="ECO:0000313" key="19">
    <source>
        <dbReference type="EMBL" id="OHA15738.1"/>
    </source>
</evidence>
<evidence type="ECO:0000256" key="3">
    <source>
        <dbReference type="ARBA" id="ARBA00007630"/>
    </source>
</evidence>
<evidence type="ECO:0000256" key="17">
    <source>
        <dbReference type="RuleBase" id="RU003464"/>
    </source>
</evidence>
<evidence type="ECO:0000256" key="12">
    <source>
        <dbReference type="ARBA" id="ARBA00029736"/>
    </source>
</evidence>
<dbReference type="NCBIfam" id="TIGR00088">
    <property type="entry name" value="trmD"/>
    <property type="match status" value="1"/>
</dbReference>
<dbReference type="PANTHER" id="PTHR46417">
    <property type="entry name" value="TRNA (GUANINE-N(1)-)-METHYLTRANSFERASE"/>
    <property type="match status" value="1"/>
</dbReference>
<evidence type="ECO:0000256" key="13">
    <source>
        <dbReference type="ARBA" id="ARBA00033392"/>
    </source>
</evidence>
<dbReference type="InterPro" id="IPR016009">
    <property type="entry name" value="tRNA_MeTrfase_TRMD/TRM10"/>
</dbReference>
<evidence type="ECO:0000313" key="20">
    <source>
        <dbReference type="Proteomes" id="UP000178116"/>
    </source>
</evidence>
<keyword evidence="9 15" id="KW-0808">Transferase</keyword>
<dbReference type="PANTHER" id="PTHR46417:SF1">
    <property type="entry name" value="TRNA (GUANINE-N(1)-)-METHYLTRANSFERASE"/>
    <property type="match status" value="1"/>
</dbReference>
<evidence type="ECO:0000259" key="18">
    <source>
        <dbReference type="Pfam" id="PF01746"/>
    </source>
</evidence>
<evidence type="ECO:0000256" key="15">
    <source>
        <dbReference type="HAMAP-Rule" id="MF_00605"/>
    </source>
</evidence>
<comment type="subcellular location">
    <subcellularLocation>
        <location evidence="2 15 17">Cytoplasm</location>
    </subcellularLocation>
</comment>
<keyword evidence="7 15" id="KW-0963">Cytoplasm</keyword>
<dbReference type="PIRSF" id="PIRSF000386">
    <property type="entry name" value="tRNA_mtase"/>
    <property type="match status" value="1"/>
</dbReference>
<dbReference type="GO" id="GO:0005829">
    <property type="term" value="C:cytosol"/>
    <property type="evidence" value="ECO:0007669"/>
    <property type="project" value="TreeGrafter"/>
</dbReference>
<dbReference type="NCBIfam" id="NF000648">
    <property type="entry name" value="PRK00026.1"/>
    <property type="match status" value="1"/>
</dbReference>
<evidence type="ECO:0000256" key="10">
    <source>
        <dbReference type="ARBA" id="ARBA00022691"/>
    </source>
</evidence>
<evidence type="ECO:0000256" key="14">
    <source>
        <dbReference type="ARBA" id="ARBA00047783"/>
    </source>
</evidence>
<evidence type="ECO:0000256" key="4">
    <source>
        <dbReference type="ARBA" id="ARBA00011738"/>
    </source>
</evidence>
<dbReference type="SUPFAM" id="SSF75217">
    <property type="entry name" value="alpha/beta knot"/>
    <property type="match status" value="1"/>
</dbReference>
<evidence type="ECO:0000256" key="6">
    <source>
        <dbReference type="ARBA" id="ARBA00014679"/>
    </source>
</evidence>
<dbReference type="InterPro" id="IPR023148">
    <property type="entry name" value="tRNA_m1G_MeTrfase_C_sf"/>
</dbReference>